<dbReference type="Pfam" id="PF01648">
    <property type="entry name" value="ACPS"/>
    <property type="match status" value="1"/>
</dbReference>
<dbReference type="InterPro" id="IPR002582">
    <property type="entry name" value="ACPS"/>
</dbReference>
<dbReference type="InterPro" id="IPR037143">
    <property type="entry name" value="4-PPantetheinyl_Trfase_dom_sf"/>
</dbReference>
<dbReference type="AlphaFoldDB" id="D5BR79"/>
<dbReference type="NCBIfam" id="TIGR00516">
    <property type="entry name" value="acpS"/>
    <property type="match status" value="1"/>
</dbReference>
<dbReference type="KEGG" id="apb:SAR116_0533"/>
<accession>D5BR79</accession>
<evidence type="ECO:0000256" key="1">
    <source>
        <dbReference type="ARBA" id="ARBA00022516"/>
    </source>
</evidence>
<dbReference type="NCBIfam" id="TIGR00556">
    <property type="entry name" value="pantethn_trn"/>
    <property type="match status" value="1"/>
</dbReference>
<dbReference type="GO" id="GO:0006633">
    <property type="term" value="P:fatty acid biosynthetic process"/>
    <property type="evidence" value="ECO:0007669"/>
    <property type="project" value="UniProtKB-UniRule"/>
</dbReference>
<dbReference type="HAMAP" id="MF_00101">
    <property type="entry name" value="AcpS"/>
    <property type="match status" value="1"/>
</dbReference>
<keyword evidence="1 8" id="KW-0444">Lipid biosynthesis</keyword>
<protein>
    <recommendedName>
        <fullName evidence="8">Holo-[acyl-carrier-protein] synthase</fullName>
        <shortName evidence="8">Holo-ACP synthase</shortName>
        <ecNumber evidence="8">2.7.8.7</ecNumber>
    </recommendedName>
    <alternativeName>
        <fullName evidence="8">4'-phosphopantetheinyl transferase AcpS</fullName>
    </alternativeName>
</protein>
<evidence type="ECO:0000256" key="7">
    <source>
        <dbReference type="ARBA" id="ARBA00023160"/>
    </source>
</evidence>
<evidence type="ECO:0000259" key="9">
    <source>
        <dbReference type="Pfam" id="PF01648"/>
    </source>
</evidence>
<keyword evidence="2 8" id="KW-0808">Transferase</keyword>
<keyword evidence="4 8" id="KW-0276">Fatty acid metabolism</keyword>
<comment type="function">
    <text evidence="8">Transfers the 4'-phosphopantetheine moiety from coenzyme A to a Ser of acyl-carrier-protein.</text>
</comment>
<proteinExistence type="inferred from homology"/>
<comment type="subcellular location">
    <subcellularLocation>
        <location evidence="8">Cytoplasm</location>
    </subcellularLocation>
</comment>
<evidence type="ECO:0000256" key="3">
    <source>
        <dbReference type="ARBA" id="ARBA00022723"/>
    </source>
</evidence>
<keyword evidence="6 8" id="KW-0443">Lipid metabolism</keyword>
<reference evidence="10 11" key="1">
    <citation type="journal article" date="2010" name="J. Bacteriol.">
        <title>Complete genome sequence of "Candidatus Puniceispirillum marinum" IMCC1322, a representative of the SAR116 clade in the Alphaproteobacteria.</title>
        <authorList>
            <person name="Oh H.M."/>
            <person name="Kwon K.K."/>
            <person name="Kang I."/>
            <person name="Kang S.G."/>
            <person name="Lee J.H."/>
            <person name="Kim S.J."/>
            <person name="Cho J.C."/>
        </authorList>
    </citation>
    <scope>NUCLEOTIDE SEQUENCE [LARGE SCALE GENOMIC DNA]</scope>
    <source>
        <strain evidence="10 11">IMCC1322</strain>
    </source>
</reference>
<dbReference type="EMBL" id="CP001751">
    <property type="protein sequence ID" value="ADE38776.1"/>
    <property type="molecule type" value="Genomic_DNA"/>
</dbReference>
<keyword evidence="11" id="KW-1185">Reference proteome</keyword>
<dbReference type="HOGENOM" id="CLU_089696_0_2_5"/>
<keyword evidence="7 8" id="KW-0275">Fatty acid biosynthesis</keyword>
<comment type="catalytic activity">
    <reaction evidence="8">
        <text>apo-[ACP] + CoA = holo-[ACP] + adenosine 3',5'-bisphosphate + H(+)</text>
        <dbReference type="Rhea" id="RHEA:12068"/>
        <dbReference type="Rhea" id="RHEA-COMP:9685"/>
        <dbReference type="Rhea" id="RHEA-COMP:9690"/>
        <dbReference type="ChEBI" id="CHEBI:15378"/>
        <dbReference type="ChEBI" id="CHEBI:29999"/>
        <dbReference type="ChEBI" id="CHEBI:57287"/>
        <dbReference type="ChEBI" id="CHEBI:58343"/>
        <dbReference type="ChEBI" id="CHEBI:64479"/>
        <dbReference type="EC" id="2.7.8.7"/>
    </reaction>
</comment>
<keyword evidence="3 8" id="KW-0479">Metal-binding</keyword>
<dbReference type="RefSeq" id="WP_013045405.1">
    <property type="nucleotide sequence ID" value="NC_014010.1"/>
</dbReference>
<feature type="binding site" evidence="8">
    <location>
        <position position="57"/>
    </location>
    <ligand>
        <name>Mg(2+)</name>
        <dbReference type="ChEBI" id="CHEBI:18420"/>
    </ligand>
</feature>
<dbReference type="EC" id="2.7.8.7" evidence="8"/>
<comment type="similarity">
    <text evidence="8">Belongs to the P-Pant transferase superfamily. AcpS family.</text>
</comment>
<evidence type="ECO:0000256" key="6">
    <source>
        <dbReference type="ARBA" id="ARBA00023098"/>
    </source>
</evidence>
<dbReference type="GO" id="GO:0005737">
    <property type="term" value="C:cytoplasm"/>
    <property type="evidence" value="ECO:0007669"/>
    <property type="project" value="UniProtKB-SubCell"/>
</dbReference>
<dbReference type="Proteomes" id="UP000007460">
    <property type="component" value="Chromosome"/>
</dbReference>
<gene>
    <name evidence="8" type="primary">acpS</name>
    <name evidence="10" type="ordered locus">SAR116_0533</name>
</gene>
<dbReference type="GO" id="GO:0000287">
    <property type="term" value="F:magnesium ion binding"/>
    <property type="evidence" value="ECO:0007669"/>
    <property type="project" value="UniProtKB-UniRule"/>
</dbReference>
<evidence type="ECO:0000256" key="2">
    <source>
        <dbReference type="ARBA" id="ARBA00022679"/>
    </source>
</evidence>
<sequence>MILGIGTDLVDSRRIANSLDRFGARFETRIFTEKEIETARNRPDPSLFYAKRFAVKEAVYKALSAAEVAGLGWREAETLNDPNGAPRLHLSGGCKTALERLTPEGYKASIHISLSDELPYAQAFVVISASMIQTGI</sequence>
<dbReference type="eggNOG" id="COG0736">
    <property type="taxonomic scope" value="Bacteria"/>
</dbReference>
<dbReference type="InterPro" id="IPR004568">
    <property type="entry name" value="Ppantetheine-prot_Trfase_dom"/>
</dbReference>
<dbReference type="InterPro" id="IPR008278">
    <property type="entry name" value="4-PPantetheinyl_Trfase_dom"/>
</dbReference>
<evidence type="ECO:0000313" key="10">
    <source>
        <dbReference type="EMBL" id="ADE38776.1"/>
    </source>
</evidence>
<evidence type="ECO:0000256" key="8">
    <source>
        <dbReference type="HAMAP-Rule" id="MF_00101"/>
    </source>
</evidence>
<dbReference type="Gene3D" id="3.90.470.20">
    <property type="entry name" value="4'-phosphopantetheinyl transferase domain"/>
    <property type="match status" value="1"/>
</dbReference>
<keyword evidence="5 8" id="KW-0460">Magnesium</keyword>
<evidence type="ECO:0000256" key="5">
    <source>
        <dbReference type="ARBA" id="ARBA00022842"/>
    </source>
</evidence>
<organism evidence="10 11">
    <name type="scientific">Puniceispirillum marinum (strain IMCC1322)</name>
    <dbReference type="NCBI Taxonomy" id="488538"/>
    <lineage>
        <taxon>Bacteria</taxon>
        <taxon>Pseudomonadati</taxon>
        <taxon>Pseudomonadota</taxon>
        <taxon>Alphaproteobacteria</taxon>
        <taxon>Candidatus Puniceispirillales</taxon>
        <taxon>Candidatus Puniceispirillaceae</taxon>
        <taxon>Candidatus Puniceispirillum</taxon>
    </lineage>
</organism>
<feature type="domain" description="4'-phosphopantetheinyl transferase" evidence="9">
    <location>
        <begin position="4"/>
        <end position="93"/>
    </location>
</feature>
<keyword evidence="8" id="KW-0963">Cytoplasm</keyword>
<comment type="cofactor">
    <cofactor evidence="8">
        <name>Mg(2+)</name>
        <dbReference type="ChEBI" id="CHEBI:18420"/>
    </cofactor>
</comment>
<evidence type="ECO:0000256" key="4">
    <source>
        <dbReference type="ARBA" id="ARBA00022832"/>
    </source>
</evidence>
<dbReference type="SUPFAM" id="SSF56214">
    <property type="entry name" value="4'-phosphopantetheinyl transferase"/>
    <property type="match status" value="1"/>
</dbReference>
<feature type="binding site" evidence="8">
    <location>
        <position position="8"/>
    </location>
    <ligand>
        <name>Mg(2+)</name>
        <dbReference type="ChEBI" id="CHEBI:18420"/>
    </ligand>
</feature>
<dbReference type="OrthoDB" id="517356at2"/>
<name>D5BR79_PUNMI</name>
<dbReference type="GO" id="GO:0008897">
    <property type="term" value="F:holo-[acyl-carrier-protein] synthase activity"/>
    <property type="evidence" value="ECO:0007669"/>
    <property type="project" value="UniProtKB-UniRule"/>
</dbReference>
<evidence type="ECO:0000313" key="11">
    <source>
        <dbReference type="Proteomes" id="UP000007460"/>
    </source>
</evidence>
<dbReference type="STRING" id="488538.SAR116_0533"/>